<evidence type="ECO:0000256" key="2">
    <source>
        <dbReference type="ARBA" id="ARBA00006434"/>
    </source>
</evidence>
<keyword evidence="11" id="KW-0406">Ion transport</keyword>
<comment type="caution">
    <text evidence="19">The sequence shown here is derived from an EMBL/GenBank/DDBJ whole genome shotgun (WGS) entry which is preliminary data.</text>
</comment>
<organism evidence="19 20">
    <name type="scientific">Azospirillum griseum</name>
    <dbReference type="NCBI Taxonomy" id="2496639"/>
    <lineage>
        <taxon>Bacteria</taxon>
        <taxon>Pseudomonadati</taxon>
        <taxon>Pseudomonadota</taxon>
        <taxon>Alphaproteobacteria</taxon>
        <taxon>Rhodospirillales</taxon>
        <taxon>Azospirillaceae</taxon>
        <taxon>Azospirillum</taxon>
    </lineage>
</organism>
<feature type="transmembrane region" description="Helical" evidence="17">
    <location>
        <begin position="150"/>
        <end position="170"/>
    </location>
</feature>
<dbReference type="NCBIfam" id="NF009135">
    <property type="entry name" value="PRK12488.1"/>
    <property type="match status" value="1"/>
</dbReference>
<keyword evidence="10" id="KW-0915">Sodium</keyword>
<feature type="transmembrane region" description="Helical" evidence="17">
    <location>
        <begin position="359"/>
        <end position="388"/>
    </location>
</feature>
<feature type="transmembrane region" description="Helical" evidence="17">
    <location>
        <begin position="35"/>
        <end position="55"/>
    </location>
</feature>
<feature type="transmembrane region" description="Helical" evidence="17">
    <location>
        <begin position="503"/>
        <end position="522"/>
    </location>
</feature>
<gene>
    <name evidence="19" type="ORF">EJ903_17130</name>
</gene>
<keyword evidence="4" id="KW-0813">Transport</keyword>
<evidence type="ECO:0000313" key="19">
    <source>
        <dbReference type="EMBL" id="RTR17895.1"/>
    </source>
</evidence>
<evidence type="ECO:0000256" key="17">
    <source>
        <dbReference type="SAM" id="Phobius"/>
    </source>
</evidence>
<evidence type="ECO:0000256" key="12">
    <source>
        <dbReference type="ARBA" id="ARBA00023136"/>
    </source>
</evidence>
<keyword evidence="7 17" id="KW-0812">Transmembrane</keyword>
<evidence type="ECO:0000256" key="13">
    <source>
        <dbReference type="ARBA" id="ARBA00023201"/>
    </source>
</evidence>
<feature type="transmembrane region" description="Helical" evidence="17">
    <location>
        <begin position="434"/>
        <end position="454"/>
    </location>
</feature>
<feature type="transmembrane region" description="Helical" evidence="17">
    <location>
        <begin position="182"/>
        <end position="207"/>
    </location>
</feature>
<keyword evidence="5" id="KW-1003">Cell membrane</keyword>
<dbReference type="PROSITE" id="PS50283">
    <property type="entry name" value="NA_SOLUT_SYMP_3"/>
    <property type="match status" value="1"/>
</dbReference>
<dbReference type="OrthoDB" id="9764416at2"/>
<evidence type="ECO:0000256" key="16">
    <source>
        <dbReference type="RuleBase" id="RU362091"/>
    </source>
</evidence>
<dbReference type="InterPro" id="IPR050277">
    <property type="entry name" value="Sodium:Solute_Symporter"/>
</dbReference>
<comment type="subcellular location">
    <subcellularLocation>
        <location evidence="1">Cell inner membrane</location>
        <topology evidence="1">Multi-pass membrane protein</topology>
    </subcellularLocation>
</comment>
<feature type="transmembrane region" description="Helical" evidence="17">
    <location>
        <begin position="105"/>
        <end position="123"/>
    </location>
</feature>
<name>A0A3S0HZ79_9PROT</name>
<feature type="transmembrane region" description="Helical" evidence="17">
    <location>
        <begin position="214"/>
        <end position="233"/>
    </location>
</feature>
<evidence type="ECO:0000256" key="14">
    <source>
        <dbReference type="ARBA" id="ARBA00031561"/>
    </source>
</evidence>
<dbReference type="InterPro" id="IPR038377">
    <property type="entry name" value="Na/Glc_symporter_sf"/>
</dbReference>
<dbReference type="CDD" id="cd11480">
    <property type="entry name" value="SLC5sbd_u4"/>
    <property type="match status" value="1"/>
</dbReference>
<dbReference type="GO" id="GO:0015123">
    <property type="term" value="F:acetate transmembrane transporter activity"/>
    <property type="evidence" value="ECO:0007669"/>
    <property type="project" value="TreeGrafter"/>
</dbReference>
<dbReference type="GO" id="GO:0006814">
    <property type="term" value="P:sodium ion transport"/>
    <property type="evidence" value="ECO:0007669"/>
    <property type="project" value="UniProtKB-KW"/>
</dbReference>
<dbReference type="NCBIfam" id="NF006903">
    <property type="entry name" value="PRK09395.1"/>
    <property type="match status" value="1"/>
</dbReference>
<dbReference type="GO" id="GO:0015293">
    <property type="term" value="F:symporter activity"/>
    <property type="evidence" value="ECO:0007669"/>
    <property type="project" value="UniProtKB-KW"/>
</dbReference>
<evidence type="ECO:0000256" key="15">
    <source>
        <dbReference type="ARBA" id="ARBA00032392"/>
    </source>
</evidence>
<evidence type="ECO:0000256" key="18">
    <source>
        <dbReference type="SAM" id="SignalP"/>
    </source>
</evidence>
<dbReference type="PROSITE" id="PS00456">
    <property type="entry name" value="NA_SOLUT_SYMP_1"/>
    <property type="match status" value="1"/>
</dbReference>
<feature type="transmembrane region" description="Helical" evidence="17">
    <location>
        <begin position="263"/>
        <end position="287"/>
    </location>
</feature>
<dbReference type="PANTHER" id="PTHR48086:SF6">
    <property type="entry name" value="CATION_ACETATE SYMPORTER ACTP"/>
    <property type="match status" value="1"/>
</dbReference>
<dbReference type="Pfam" id="PF00474">
    <property type="entry name" value="SSF"/>
    <property type="match status" value="1"/>
</dbReference>
<keyword evidence="8" id="KW-0769">Symport</keyword>
<evidence type="ECO:0000256" key="3">
    <source>
        <dbReference type="ARBA" id="ARBA00018047"/>
    </source>
</evidence>
<dbReference type="AlphaFoldDB" id="A0A3S0HZ79"/>
<protein>
    <recommendedName>
        <fullName evidence="3">Cation/acetate symporter ActP</fullName>
    </recommendedName>
    <alternativeName>
        <fullName evidence="15">Acetate permease</fullName>
    </alternativeName>
    <alternativeName>
        <fullName evidence="14">Acetate transporter ActP</fullName>
    </alternativeName>
</protein>
<feature type="transmembrane region" description="Helical" evidence="17">
    <location>
        <begin position="466"/>
        <end position="491"/>
    </location>
</feature>
<dbReference type="InterPro" id="IPR001734">
    <property type="entry name" value="Na/solute_symporter"/>
</dbReference>
<keyword evidence="13" id="KW-0739">Sodium transport</keyword>
<evidence type="ECO:0000256" key="8">
    <source>
        <dbReference type="ARBA" id="ARBA00022847"/>
    </source>
</evidence>
<reference evidence="19 20" key="1">
    <citation type="submission" date="2018-12" db="EMBL/GenBank/DDBJ databases">
        <authorList>
            <person name="Yang Y."/>
        </authorList>
    </citation>
    <scope>NUCLEOTIDE SEQUENCE [LARGE SCALE GENOMIC DNA]</scope>
    <source>
        <strain evidence="19 20">L-25-5w-1</strain>
    </source>
</reference>
<evidence type="ECO:0000256" key="11">
    <source>
        <dbReference type="ARBA" id="ARBA00023065"/>
    </source>
</evidence>
<dbReference type="GO" id="GO:0005886">
    <property type="term" value="C:plasma membrane"/>
    <property type="evidence" value="ECO:0007669"/>
    <property type="project" value="UniProtKB-SubCell"/>
</dbReference>
<evidence type="ECO:0000256" key="5">
    <source>
        <dbReference type="ARBA" id="ARBA00022475"/>
    </source>
</evidence>
<evidence type="ECO:0000256" key="9">
    <source>
        <dbReference type="ARBA" id="ARBA00022989"/>
    </source>
</evidence>
<dbReference type="NCBIfam" id="TIGR00813">
    <property type="entry name" value="sss"/>
    <property type="match status" value="1"/>
</dbReference>
<evidence type="ECO:0000313" key="20">
    <source>
        <dbReference type="Proteomes" id="UP000277007"/>
    </source>
</evidence>
<keyword evidence="9 17" id="KW-1133">Transmembrane helix</keyword>
<feature type="signal peptide" evidence="18">
    <location>
        <begin position="1"/>
        <end position="19"/>
    </location>
</feature>
<accession>A0A3S0HZ79</accession>
<feature type="transmembrane region" description="Helical" evidence="17">
    <location>
        <begin position="76"/>
        <end position="99"/>
    </location>
</feature>
<dbReference type="InterPro" id="IPR018212">
    <property type="entry name" value="Na/solute_symporter_CS"/>
</dbReference>
<keyword evidence="12 17" id="KW-0472">Membrane</keyword>
<evidence type="ECO:0000256" key="1">
    <source>
        <dbReference type="ARBA" id="ARBA00004429"/>
    </source>
</evidence>
<keyword evidence="20" id="KW-1185">Reference proteome</keyword>
<proteinExistence type="inferred from homology"/>
<dbReference type="Proteomes" id="UP000277007">
    <property type="component" value="Unassembled WGS sequence"/>
</dbReference>
<dbReference type="PANTHER" id="PTHR48086">
    <property type="entry name" value="SODIUM/PROLINE SYMPORTER-RELATED"/>
    <property type="match status" value="1"/>
</dbReference>
<dbReference type="Gene3D" id="1.20.1730.10">
    <property type="entry name" value="Sodium/glucose cotransporter"/>
    <property type="match status" value="1"/>
</dbReference>
<keyword evidence="6" id="KW-0997">Cell inner membrane</keyword>
<dbReference type="GO" id="GO:0006847">
    <property type="term" value="P:plasma membrane acetate transport"/>
    <property type="evidence" value="ECO:0007669"/>
    <property type="project" value="TreeGrafter"/>
</dbReference>
<comment type="similarity">
    <text evidence="2 16">Belongs to the sodium:solute symporter (SSF) (TC 2.A.21) family.</text>
</comment>
<feature type="transmembrane region" description="Helical" evidence="17">
    <location>
        <begin position="409"/>
        <end position="428"/>
    </location>
</feature>
<evidence type="ECO:0000256" key="4">
    <source>
        <dbReference type="ARBA" id="ARBA00022448"/>
    </source>
</evidence>
<keyword evidence="18" id="KW-0732">Signal</keyword>
<evidence type="ECO:0000256" key="7">
    <source>
        <dbReference type="ARBA" id="ARBA00022692"/>
    </source>
</evidence>
<evidence type="ECO:0000256" key="10">
    <source>
        <dbReference type="ARBA" id="ARBA00023053"/>
    </source>
</evidence>
<dbReference type="EMBL" id="RXMA01000017">
    <property type="protein sequence ID" value="RTR17895.1"/>
    <property type="molecule type" value="Genomic_DNA"/>
</dbReference>
<evidence type="ECO:0000256" key="6">
    <source>
        <dbReference type="ARBA" id="ARBA00022519"/>
    </source>
</evidence>
<feature type="transmembrane region" description="Helical" evidence="17">
    <location>
        <begin position="299"/>
        <end position="324"/>
    </location>
</feature>
<sequence length="554" mass="57575">MVAGLAGGLVALAAGSALAAGGDLGAVDKQPVNVSAIAMFLAFVVMTLGITYWAASRTKSTADFYTAGGGISGFQNGLAIAGDYMSAATLLGLSSLVFAKGYDGFVYTISFFVGWPIILFLLAERLRNLGHFTFADIASYRLDQNKIRSFAAIGSLTVVCFYLIVQMVGAGQLIKLLFGLDYNVAVVVVGVLMVVYVTFGGMIATTWVQIIKAVLLLGGGAMLAFLALSRFGFSLEAIAKSAVASHKDGIKIMGPGTLLADPVSAVSLSLGLLFGTAALPHIMMRFFTVPNAREARKSVFVASGFIGFFFLLVCILGMAAITIVGTDPQFFEGGKVGGKLIGGGNMPVMHLAKALGGDLFLGFLSAVAFATILAVVSGLALAGASAIAHDLYARVIRKGQATEREEMRVSKIASLVLGVLAVVLGIAFEKQNVAFLVGLTFGIAASVNFPVLILSMYWKGLTTRGALAGGLAGLVSAVTMVVLSNAVWVVVLNNPAPIFPYEHPALFSMTLAFLVTIVVSKLDRSAGAQAERGAYDDQFVRSQTGIGAAAASNH</sequence>
<feature type="chain" id="PRO_5018651295" description="Cation/acetate symporter ActP" evidence="18">
    <location>
        <begin position="20"/>
        <end position="554"/>
    </location>
</feature>
<dbReference type="FunFam" id="1.20.1730.10:FF:000001">
    <property type="entry name" value="Cation/acetate symporter ActP"/>
    <property type="match status" value="1"/>
</dbReference>